<name>W5SW68_9SPIR</name>
<organism evidence="1">
    <name type="scientific">Borrelia coriaceae ATCC 43381</name>
    <dbReference type="NCBI Taxonomy" id="1408429"/>
    <lineage>
        <taxon>Bacteria</taxon>
        <taxon>Pseudomonadati</taxon>
        <taxon>Spirochaetota</taxon>
        <taxon>Spirochaetia</taxon>
        <taxon>Spirochaetales</taxon>
        <taxon>Borreliaceae</taxon>
        <taxon>Borrelia</taxon>
    </lineage>
</organism>
<keyword evidence="2" id="KW-1185">Reference proteome</keyword>
<geneLocation type="plasmid" evidence="1 2">
    <name>unnamed</name>
</geneLocation>
<evidence type="ECO:0000313" key="1">
    <source>
        <dbReference type="EMBL" id="AHH11137.1"/>
    </source>
</evidence>
<dbReference type="AlphaFoldDB" id="W5SW68"/>
<gene>
    <name evidence="1" type="ORF">BCO_0024200</name>
</gene>
<accession>W5SW68</accession>
<dbReference type="Proteomes" id="UP000019330">
    <property type="component" value="Plasmid unnamed"/>
</dbReference>
<sequence>MYKKEKYMNEVNIAFDSLNNVLMKFKKELENERIAFSPKELNISFKGALNELYFPSDLEEVYAALGYDAEVICSLSKVFANLNFKYIGDRDTRVITNLLNGLMHIAHSIQILFEDVLNRTKLEILKFRDASDLEKITKYLVQFIDAIKDLMPHIEAVIVSAATKTNEDDILKELNRVISSPQAKLNRGMRNIHYILFDVIELVDLL</sequence>
<dbReference type="Gene3D" id="1.10.3160.10">
    <property type="entry name" value="Bbcrasp-1"/>
    <property type="match status" value="1"/>
</dbReference>
<proteinExistence type="predicted"/>
<dbReference type="EMBL" id="CP005746">
    <property type="protein sequence ID" value="AHH11137.1"/>
    <property type="molecule type" value="Genomic_DNA"/>
</dbReference>
<evidence type="ECO:0000313" key="2">
    <source>
        <dbReference type="Proteomes" id="UP000019330"/>
    </source>
</evidence>
<keyword evidence="1" id="KW-0614">Plasmid</keyword>
<protein>
    <submittedName>
        <fullName evidence="1">Uncharacterized protein</fullName>
    </submittedName>
</protein>
<reference evidence="1" key="1">
    <citation type="submission" date="2013-04" db="EMBL/GenBank/DDBJ databases">
        <title>Comparative Genomics of Relapsing Fever Spirochetes.</title>
        <authorList>
            <person name="Schwan T.G."/>
            <person name="Raffel S.J."/>
            <person name="Porcella S.F."/>
            <person name="Martens C.A."/>
            <person name="Bruno D.P."/>
            <person name="Ricklefs S.M."/>
            <person name="Barbian K.B."/>
        </authorList>
    </citation>
    <scope>NUCLEOTIDE SEQUENCE</scope>
    <source>
        <strain evidence="1">Co53</strain>
        <plasmid evidence="1">unnamed</plasmid>
    </source>
</reference>
<dbReference type="HOGENOM" id="CLU_1341126_0_0_12"/>